<dbReference type="Gene3D" id="3.30.420.10">
    <property type="entry name" value="Ribonuclease H-like superfamily/Ribonuclease H"/>
    <property type="match status" value="1"/>
</dbReference>
<evidence type="ECO:0000313" key="1">
    <source>
        <dbReference type="EMBL" id="KAK9043474.1"/>
    </source>
</evidence>
<proteinExistence type="predicted"/>
<sequence length="103" mass="11669">MIALDDHFDAHLMAVLVEQTTFPHLSAGVWNYTDEAKLRRLKHGLKVHRVVDAREVAVEGNGLRKQMPMEKLAEIILGVDGVKKPKRIAHSAWDTFRLSSEQV</sequence>
<name>A0ABR2U1X7_9ROSI</name>
<protein>
    <recommendedName>
        <fullName evidence="3">3'-5' exonuclease domain-containing protein</fullName>
    </recommendedName>
</protein>
<organism evidence="1 2">
    <name type="scientific">Hibiscus sabdariffa</name>
    <name type="common">roselle</name>
    <dbReference type="NCBI Taxonomy" id="183260"/>
    <lineage>
        <taxon>Eukaryota</taxon>
        <taxon>Viridiplantae</taxon>
        <taxon>Streptophyta</taxon>
        <taxon>Embryophyta</taxon>
        <taxon>Tracheophyta</taxon>
        <taxon>Spermatophyta</taxon>
        <taxon>Magnoliopsida</taxon>
        <taxon>eudicotyledons</taxon>
        <taxon>Gunneridae</taxon>
        <taxon>Pentapetalae</taxon>
        <taxon>rosids</taxon>
        <taxon>malvids</taxon>
        <taxon>Malvales</taxon>
        <taxon>Malvaceae</taxon>
        <taxon>Malvoideae</taxon>
        <taxon>Hibiscus</taxon>
    </lineage>
</organism>
<evidence type="ECO:0000313" key="2">
    <source>
        <dbReference type="Proteomes" id="UP001396334"/>
    </source>
</evidence>
<dbReference type="EMBL" id="JBBPBN010000003">
    <property type="protein sequence ID" value="KAK9043474.1"/>
    <property type="molecule type" value="Genomic_DNA"/>
</dbReference>
<dbReference type="SUPFAM" id="SSF53098">
    <property type="entry name" value="Ribonuclease H-like"/>
    <property type="match status" value="1"/>
</dbReference>
<dbReference type="Proteomes" id="UP001396334">
    <property type="component" value="Unassembled WGS sequence"/>
</dbReference>
<keyword evidence="2" id="KW-1185">Reference proteome</keyword>
<dbReference type="InterPro" id="IPR012337">
    <property type="entry name" value="RNaseH-like_sf"/>
</dbReference>
<reference evidence="1 2" key="1">
    <citation type="journal article" date="2024" name="G3 (Bethesda)">
        <title>Genome assembly of Hibiscus sabdariffa L. provides insights into metabolisms of medicinal natural products.</title>
        <authorList>
            <person name="Kim T."/>
        </authorList>
    </citation>
    <scope>NUCLEOTIDE SEQUENCE [LARGE SCALE GENOMIC DNA]</scope>
    <source>
        <strain evidence="1">TK-2024</strain>
        <tissue evidence="1">Old leaves</tissue>
    </source>
</reference>
<accession>A0ABR2U1X7</accession>
<evidence type="ECO:0008006" key="3">
    <source>
        <dbReference type="Google" id="ProtNLM"/>
    </source>
</evidence>
<dbReference type="InterPro" id="IPR036397">
    <property type="entry name" value="RNaseH_sf"/>
</dbReference>
<comment type="caution">
    <text evidence="1">The sequence shown here is derived from an EMBL/GenBank/DDBJ whole genome shotgun (WGS) entry which is preliminary data.</text>
</comment>
<gene>
    <name evidence="1" type="ORF">V6N11_071815</name>
</gene>